<dbReference type="AlphaFoldDB" id="A0A0E0NS45"/>
<keyword evidence="2" id="KW-1185">Reference proteome</keyword>
<evidence type="ECO:0000313" key="1">
    <source>
        <dbReference type="EnsemblPlants" id="ORUFI03G09900.1"/>
    </source>
</evidence>
<dbReference type="Gramene" id="ORUFI03G09900.1">
    <property type="protein sequence ID" value="ORUFI03G09900.1"/>
    <property type="gene ID" value="ORUFI03G09900"/>
</dbReference>
<accession>A0A0E0NS45</accession>
<dbReference type="EnsemblPlants" id="ORUFI03G09900.1">
    <property type="protein sequence ID" value="ORUFI03G09900.1"/>
    <property type="gene ID" value="ORUFI03G09900"/>
</dbReference>
<sequence length="173" mass="17871">MGRHAVCPHRVDNTGLSRRIFAGPVPRRRRVFEGRSGGSQREGGRCLETERRRGALEAELWLVVLKAFRWLPPPMHVATPVPPSPPPAPGLCSTLASAPPAHARAHMVFVAITTYPGGKDLDAGILDVPAELGDGPAGAAKLVRVVDDVVEVGGGGGKGIATCVGAAGAVATP</sequence>
<proteinExistence type="predicted"/>
<dbReference type="OMA" id="MGRHAVC"/>
<dbReference type="Proteomes" id="UP000008022">
    <property type="component" value="Unassembled WGS sequence"/>
</dbReference>
<evidence type="ECO:0000313" key="2">
    <source>
        <dbReference type="Proteomes" id="UP000008022"/>
    </source>
</evidence>
<reference evidence="2" key="1">
    <citation type="submission" date="2013-06" db="EMBL/GenBank/DDBJ databases">
        <authorList>
            <person name="Zhao Q."/>
        </authorList>
    </citation>
    <scope>NUCLEOTIDE SEQUENCE</scope>
    <source>
        <strain evidence="2">cv. W1943</strain>
    </source>
</reference>
<reference evidence="1" key="2">
    <citation type="submission" date="2015-06" db="UniProtKB">
        <authorList>
            <consortium name="EnsemblPlants"/>
        </authorList>
    </citation>
    <scope>IDENTIFICATION</scope>
</reference>
<dbReference type="HOGENOM" id="CLU_1549967_0_0_1"/>
<organism evidence="1 2">
    <name type="scientific">Oryza rufipogon</name>
    <name type="common">Brownbeard rice</name>
    <name type="synonym">Asian wild rice</name>
    <dbReference type="NCBI Taxonomy" id="4529"/>
    <lineage>
        <taxon>Eukaryota</taxon>
        <taxon>Viridiplantae</taxon>
        <taxon>Streptophyta</taxon>
        <taxon>Embryophyta</taxon>
        <taxon>Tracheophyta</taxon>
        <taxon>Spermatophyta</taxon>
        <taxon>Magnoliopsida</taxon>
        <taxon>Liliopsida</taxon>
        <taxon>Poales</taxon>
        <taxon>Poaceae</taxon>
        <taxon>BOP clade</taxon>
        <taxon>Oryzoideae</taxon>
        <taxon>Oryzeae</taxon>
        <taxon>Oryzinae</taxon>
        <taxon>Oryza</taxon>
    </lineage>
</organism>
<name>A0A0E0NS45_ORYRU</name>
<protein>
    <submittedName>
        <fullName evidence="1">Uncharacterized protein</fullName>
    </submittedName>
</protein>